<gene>
    <name evidence="1" type="ORF">VNO78_08410</name>
</gene>
<sequence length="126" mass="14378">MECDSESDKVKVAALSWSWRCGYYGHVVRNCKLNNGGRQVYTDGDGGKTTKILGKETNVVRYKLVEEDPNGHVGDFWAMNQYQVLLVLACWMCVHKQYLSKWKEVHHSGSLLFLPRYGVKPGPLQE</sequence>
<organism evidence="1 2">
    <name type="scientific">Psophocarpus tetragonolobus</name>
    <name type="common">Winged bean</name>
    <name type="synonym">Dolichos tetragonolobus</name>
    <dbReference type="NCBI Taxonomy" id="3891"/>
    <lineage>
        <taxon>Eukaryota</taxon>
        <taxon>Viridiplantae</taxon>
        <taxon>Streptophyta</taxon>
        <taxon>Embryophyta</taxon>
        <taxon>Tracheophyta</taxon>
        <taxon>Spermatophyta</taxon>
        <taxon>Magnoliopsida</taxon>
        <taxon>eudicotyledons</taxon>
        <taxon>Gunneridae</taxon>
        <taxon>Pentapetalae</taxon>
        <taxon>rosids</taxon>
        <taxon>fabids</taxon>
        <taxon>Fabales</taxon>
        <taxon>Fabaceae</taxon>
        <taxon>Papilionoideae</taxon>
        <taxon>50 kb inversion clade</taxon>
        <taxon>NPAAA clade</taxon>
        <taxon>indigoferoid/millettioid clade</taxon>
        <taxon>Phaseoleae</taxon>
        <taxon>Psophocarpus</taxon>
    </lineage>
</organism>
<comment type="caution">
    <text evidence="1">The sequence shown here is derived from an EMBL/GenBank/DDBJ whole genome shotgun (WGS) entry which is preliminary data.</text>
</comment>
<evidence type="ECO:0000313" key="2">
    <source>
        <dbReference type="Proteomes" id="UP001386955"/>
    </source>
</evidence>
<dbReference type="AlphaFoldDB" id="A0AAN9XTD8"/>
<reference evidence="1 2" key="1">
    <citation type="submission" date="2024-01" db="EMBL/GenBank/DDBJ databases">
        <title>The genomes of 5 underutilized Papilionoideae crops provide insights into root nodulation and disease resistanc.</title>
        <authorList>
            <person name="Jiang F."/>
        </authorList>
    </citation>
    <scope>NUCLEOTIDE SEQUENCE [LARGE SCALE GENOMIC DNA]</scope>
    <source>
        <strain evidence="1">DUOXIRENSHENG_FW03</strain>
        <tissue evidence="1">Leaves</tissue>
    </source>
</reference>
<name>A0AAN9XTD8_PSOTE</name>
<proteinExistence type="predicted"/>
<dbReference type="Proteomes" id="UP001386955">
    <property type="component" value="Unassembled WGS sequence"/>
</dbReference>
<evidence type="ECO:0008006" key="3">
    <source>
        <dbReference type="Google" id="ProtNLM"/>
    </source>
</evidence>
<evidence type="ECO:0000313" key="1">
    <source>
        <dbReference type="EMBL" id="KAK7406779.1"/>
    </source>
</evidence>
<keyword evidence="2" id="KW-1185">Reference proteome</keyword>
<protein>
    <recommendedName>
        <fullName evidence="3">CCHC-type domain-containing protein</fullName>
    </recommendedName>
</protein>
<dbReference type="EMBL" id="JAYMYS010000002">
    <property type="protein sequence ID" value="KAK7406779.1"/>
    <property type="molecule type" value="Genomic_DNA"/>
</dbReference>
<accession>A0AAN9XTD8</accession>